<proteinExistence type="predicted"/>
<dbReference type="EMBL" id="CAJVPQ010007284">
    <property type="protein sequence ID" value="CAG8695094.1"/>
    <property type="molecule type" value="Genomic_DNA"/>
</dbReference>
<gene>
    <name evidence="1" type="ORF">FCALED_LOCUS13177</name>
</gene>
<dbReference type="AlphaFoldDB" id="A0A9N9EXR3"/>
<keyword evidence="2" id="KW-1185">Reference proteome</keyword>
<protein>
    <submittedName>
        <fullName evidence="1">15457_t:CDS:1</fullName>
    </submittedName>
</protein>
<feature type="non-terminal residue" evidence="1">
    <location>
        <position position="81"/>
    </location>
</feature>
<accession>A0A9N9EXR3</accession>
<name>A0A9N9EXR3_9GLOM</name>
<organism evidence="1 2">
    <name type="scientific">Funneliformis caledonium</name>
    <dbReference type="NCBI Taxonomy" id="1117310"/>
    <lineage>
        <taxon>Eukaryota</taxon>
        <taxon>Fungi</taxon>
        <taxon>Fungi incertae sedis</taxon>
        <taxon>Mucoromycota</taxon>
        <taxon>Glomeromycotina</taxon>
        <taxon>Glomeromycetes</taxon>
        <taxon>Glomerales</taxon>
        <taxon>Glomeraceae</taxon>
        <taxon>Funneliformis</taxon>
    </lineage>
</organism>
<dbReference type="Proteomes" id="UP000789570">
    <property type="component" value="Unassembled WGS sequence"/>
</dbReference>
<evidence type="ECO:0000313" key="2">
    <source>
        <dbReference type="Proteomes" id="UP000789570"/>
    </source>
</evidence>
<reference evidence="1" key="1">
    <citation type="submission" date="2021-06" db="EMBL/GenBank/DDBJ databases">
        <authorList>
            <person name="Kallberg Y."/>
            <person name="Tangrot J."/>
            <person name="Rosling A."/>
        </authorList>
    </citation>
    <scope>NUCLEOTIDE SEQUENCE</scope>
    <source>
        <strain evidence="1">UK204</strain>
    </source>
</reference>
<evidence type="ECO:0000313" key="1">
    <source>
        <dbReference type="EMBL" id="CAG8695094.1"/>
    </source>
</evidence>
<comment type="caution">
    <text evidence="1">The sequence shown here is derived from an EMBL/GenBank/DDBJ whole genome shotgun (WGS) entry which is preliminary data.</text>
</comment>
<sequence length="81" mass="9588">SKGLDGRFVNRLERYMVEPKVFKIFHYGFYKKQLSLFLQDLQVNDYAVICSKCIFNIKDMHILISAAFKIEDSGFYNKIKL</sequence>
<dbReference type="OrthoDB" id="2364491at2759"/>